<reference evidence="1" key="1">
    <citation type="submission" date="2015-11" db="EMBL/GenBank/DDBJ databases">
        <title>De novo transcriptome assembly of four potential Pierce s Disease insect vectors from Arizona vineyards.</title>
        <authorList>
            <person name="Tassone E.E."/>
        </authorList>
    </citation>
    <scope>NUCLEOTIDE SEQUENCE</scope>
</reference>
<accession>A0A1B6L9S3</accession>
<dbReference type="EMBL" id="GEBQ01019592">
    <property type="protein sequence ID" value="JAT20385.1"/>
    <property type="molecule type" value="Transcribed_RNA"/>
</dbReference>
<proteinExistence type="predicted"/>
<feature type="non-terminal residue" evidence="1">
    <location>
        <position position="1"/>
    </location>
</feature>
<organism evidence="1">
    <name type="scientific">Graphocephala atropunctata</name>
    <dbReference type="NCBI Taxonomy" id="36148"/>
    <lineage>
        <taxon>Eukaryota</taxon>
        <taxon>Metazoa</taxon>
        <taxon>Ecdysozoa</taxon>
        <taxon>Arthropoda</taxon>
        <taxon>Hexapoda</taxon>
        <taxon>Insecta</taxon>
        <taxon>Pterygota</taxon>
        <taxon>Neoptera</taxon>
        <taxon>Paraneoptera</taxon>
        <taxon>Hemiptera</taxon>
        <taxon>Auchenorrhyncha</taxon>
        <taxon>Membracoidea</taxon>
        <taxon>Cicadellidae</taxon>
        <taxon>Cicadellinae</taxon>
        <taxon>Cicadellini</taxon>
        <taxon>Graphocephala</taxon>
    </lineage>
</organism>
<name>A0A1B6L9S3_9HEMI</name>
<dbReference type="AlphaFoldDB" id="A0A1B6L9S3"/>
<evidence type="ECO:0000313" key="1">
    <source>
        <dbReference type="EMBL" id="JAT20385.1"/>
    </source>
</evidence>
<protein>
    <submittedName>
        <fullName evidence="1">Uncharacterized protein</fullName>
    </submittedName>
</protein>
<sequence length="113" mass="12328">LSNSPIGSYQHSITVSTVVPRWVVRMLCSASRWWCHSQCLSPPRRSAVPHSCTTTRSHHGQKTFCDPGTNPCSTSSVSLSYPASAARNGISGEDAESFSIELNVFVFSVVKRN</sequence>
<gene>
    <name evidence="1" type="ORF">g.51952</name>
</gene>